<dbReference type="GO" id="GO:0004557">
    <property type="term" value="F:alpha-galactosidase activity"/>
    <property type="evidence" value="ECO:0007669"/>
    <property type="project" value="UniProtKB-EC"/>
</dbReference>
<reference evidence="12 13" key="1">
    <citation type="submission" date="2018-08" db="EMBL/GenBank/DDBJ databases">
        <title>Chitinophaga sp. K20C18050901, a novel bacterium isolated from forest soil.</title>
        <authorList>
            <person name="Wang C."/>
        </authorList>
    </citation>
    <scope>NUCLEOTIDE SEQUENCE [LARGE SCALE GENOMIC DNA]</scope>
    <source>
        <strain evidence="12 13">K20C18050901</strain>
    </source>
</reference>
<feature type="chain" id="PRO_5017655575" description="Alpha-galactosidase" evidence="10">
    <location>
        <begin position="19"/>
        <end position="1534"/>
    </location>
</feature>
<evidence type="ECO:0000256" key="10">
    <source>
        <dbReference type="SAM" id="SignalP"/>
    </source>
</evidence>
<dbReference type="InterPro" id="IPR055235">
    <property type="entry name" value="ASD1_cat"/>
</dbReference>
<dbReference type="Proteomes" id="UP000261174">
    <property type="component" value="Unassembled WGS sequence"/>
</dbReference>
<dbReference type="Pfam" id="PF17801">
    <property type="entry name" value="Melibiase_C"/>
    <property type="match status" value="1"/>
</dbReference>
<dbReference type="GO" id="GO:0046556">
    <property type="term" value="F:alpha-L-arabinofuranosidase activity"/>
    <property type="evidence" value="ECO:0007669"/>
    <property type="project" value="UniProtKB-EC"/>
</dbReference>
<keyword evidence="13" id="KW-1185">Reference proteome</keyword>
<dbReference type="InterPro" id="IPR013780">
    <property type="entry name" value="Glyco_hydro_b"/>
</dbReference>
<comment type="catalytic activity">
    <reaction evidence="8">
        <text>Hydrolysis of terminal, non-reducing alpha-D-galactose residues in alpha-D-galactosides, including galactose oligosaccharides, galactomannans and galactolipids.</text>
        <dbReference type="EC" id="3.2.1.22"/>
    </reaction>
</comment>
<evidence type="ECO:0000256" key="7">
    <source>
        <dbReference type="ARBA" id="ARBA00023295"/>
    </source>
</evidence>
<dbReference type="GO" id="GO:0046373">
    <property type="term" value="P:L-arabinose metabolic process"/>
    <property type="evidence" value="ECO:0007669"/>
    <property type="project" value="InterPro"/>
</dbReference>
<evidence type="ECO:0000256" key="9">
    <source>
        <dbReference type="SAM" id="MobiDB-lite"/>
    </source>
</evidence>
<protein>
    <recommendedName>
        <fullName evidence="8">Alpha-galactosidase</fullName>
        <ecNumber evidence="8">3.2.1.22</ecNumber>
    </recommendedName>
    <alternativeName>
        <fullName evidence="8">Melibiase</fullName>
    </alternativeName>
</protein>
<evidence type="ECO:0000256" key="4">
    <source>
        <dbReference type="ARBA" id="ARBA00022729"/>
    </source>
</evidence>
<dbReference type="InterPro" id="IPR051563">
    <property type="entry name" value="Glycosyl_Hydrolase_51"/>
</dbReference>
<feature type="domain" description="Alpha-L-arabinofuranosidase C-terminal" evidence="11">
    <location>
        <begin position="1144"/>
        <end position="1522"/>
    </location>
</feature>
<dbReference type="Gene3D" id="2.60.40.10">
    <property type="entry name" value="Immunoglobulins"/>
    <property type="match status" value="1"/>
</dbReference>
<dbReference type="Pfam" id="PF16499">
    <property type="entry name" value="Melibiase_2"/>
    <property type="match status" value="1"/>
</dbReference>
<accession>A0A3E1NTC6</accession>
<evidence type="ECO:0000313" key="13">
    <source>
        <dbReference type="Proteomes" id="UP000261174"/>
    </source>
</evidence>
<dbReference type="InterPro" id="IPR010720">
    <property type="entry name" value="Alpha-L-AF_C"/>
</dbReference>
<dbReference type="PANTHER" id="PTHR31776">
    <property type="entry name" value="ALPHA-L-ARABINOFURANOSIDASE 1"/>
    <property type="match status" value="1"/>
</dbReference>
<gene>
    <name evidence="12" type="ORF">DXN04_30595</name>
</gene>
<comment type="similarity">
    <text evidence="2">Belongs to the glycosyl hydrolase 51 family.</text>
</comment>
<dbReference type="InterPro" id="IPR002241">
    <property type="entry name" value="Glyco_hydro_27"/>
</dbReference>
<comment type="similarity">
    <text evidence="3 8">Belongs to the glycosyl hydrolase 27 family.</text>
</comment>
<name>A0A3E1NTC6_9BACT</name>
<keyword evidence="4 10" id="KW-0732">Signal</keyword>
<dbReference type="SMART" id="SM00813">
    <property type="entry name" value="Alpha-L-AF_C"/>
    <property type="match status" value="1"/>
</dbReference>
<feature type="signal peptide" evidence="10">
    <location>
        <begin position="1"/>
        <end position="18"/>
    </location>
</feature>
<keyword evidence="7 8" id="KW-0326">Glycosidase</keyword>
<evidence type="ECO:0000256" key="3">
    <source>
        <dbReference type="ARBA" id="ARBA00009743"/>
    </source>
</evidence>
<evidence type="ECO:0000259" key="11">
    <source>
        <dbReference type="SMART" id="SM00813"/>
    </source>
</evidence>
<dbReference type="Gene3D" id="3.20.20.70">
    <property type="entry name" value="Aldolase class I"/>
    <property type="match status" value="1"/>
</dbReference>
<dbReference type="Gene3D" id="2.60.120.560">
    <property type="entry name" value="Exo-inulinase, domain 1"/>
    <property type="match status" value="1"/>
</dbReference>
<dbReference type="RefSeq" id="WP_116857225.1">
    <property type="nucleotide sequence ID" value="NZ_QTJV01000016.1"/>
</dbReference>
<comment type="caution">
    <text evidence="12">The sequence shown here is derived from an EMBL/GenBank/DDBJ whole genome shotgun (WGS) entry which is preliminary data.</text>
</comment>
<sequence>MTRYLILFLLLFSRLLFAQHPAAVLLSNAKFKTGDSAAWASPSFDDRSWKSIVAGKVWQEQGYPDYHGYAWYRFHVRLQKSGHWQDSLRIFLAHVNDVDVTYLNGVKIGKTGSMPEDPGGYVTKWPNVRSYQLAANHPAIRWGQDNIIAVRVYDGGGSGGIFMGQAFADMLEKVDGVSVSLGQLKNNFGVRIDGTFSYEILDEGKQIKHFEKVYHLAPFEEQRFNIDAPQKDGIVFKYTFRETATGLKTAGRIMVPYIQTPAAGVYPKINNAPVLGVRAGHPVLFRIAATGARPLTYKVMGLPPGLVQDGNIIQGSVSAKGHYPVQLEVSNAYGSTTKTLLIKVDTLLQLTPPMGWNSWNCWGVHVSEEKVKSSAQALIDKGLADHGWSYINIDDGWQAAARNVDGSLPANEKFSDMKELGDWLHSRGLKYGIYSSPGPLTCGGFQGSYQHELADAHAYDSWGVDYLKYDWCSYVQTDTSLAAYIYPFKVMQDALAKQSRDIVYNLCQYGMKRVWEWGPVAGAQSWRTTEDIDDTWESLYNIGFTQGPLAPYAGPGKWNDPDMMIVGQVGWGESLHPSRLTPDEQYTHVSLWSLLSAPLLIGCDISKLDSFTLNLLTNDEVIAIDQDTLGKQAQRVNENVWVKELADGSKAIGLFNLDTVYREVAIPLEERVLIRNVWRQKDEGVFTTSYHAKIPPHGVRLIKVTPVIHAEIEVKNKTVGSAVPSTLHGIFFEEISHAGEGGLYAEMIQNRGFEESRVPAGTKLVNGMLEAPPTEWKMEWPYKSEWPAWNVSGEATLTTDHPLSAASPNSLAIKAPATLTNEGFWGIAVKAGESYKLSFYLRGYKGSVKAGLKAGDHFLAAYNFNIAGQSGWQQYACTFVPDSSSDSAKFVLEFADKGTAYVDFVSLFPAKTFHKRLNGLRNDIATLIDSLHPAFVRWPGGCFVEGITIESAPNWKNTIGRLEDRPGTFSPWGYWSSDGFGYHEYLQFCEDIHAAALFVFNAGTSCEYRSGTSVPDSLLAPYIQDALDAIEYATGPVSSKWGAVRAANGHPAPFPLKYVEVGNEQHGPVYAKRYNRFYDAIHAKYPDMIILASMGIGDVNRHTLDSMKHVQRVDEHAYKDAYWSMRNFDHFDRYKRGDWDMYVGEYATNAGVGSGNMQAAISDAVYVMSMEKNADLVKMSSYAPLLVNEHDVDWPVNLIHFDAARSYARISYYAIKLLADNKADYNVASEVRVTTDHHKARFPGGIGVGTWDTEAEFKDVKVNGQTFDHSEWAFPRGVWKVSDSSIAQTGEGAQQLAVLKNHTFDTYTLTLKARRTGGVNAFMIPFAVLDSNTYLRAHIGSYWNSHCVFESVTNGYEVAGITDQKRLHPLETGRWYDVKLEVGKDTVKCFLDDTLIMQYTPPQLFYSIAGKAANGDIIVKAVNGYGSAVLADLSLETGGGHMVEMSTIAAEANAENSLEAPLKYVPTMVAGGVLEGDVLEGNSSKGDSLKGNSSKGNSLKGDALKGDSLKEDALKVLLPPHSVNVIRIKAASGR</sequence>
<keyword evidence="5 8" id="KW-0378">Hydrolase</keyword>
<dbReference type="InterPro" id="IPR008979">
    <property type="entry name" value="Galactose-bd-like_sf"/>
</dbReference>
<dbReference type="CDD" id="cd14792">
    <property type="entry name" value="GH27"/>
    <property type="match status" value="1"/>
</dbReference>
<dbReference type="OrthoDB" id="9758333at2"/>
<evidence type="ECO:0000256" key="2">
    <source>
        <dbReference type="ARBA" id="ARBA00007186"/>
    </source>
</evidence>
<dbReference type="SUPFAM" id="SSF49785">
    <property type="entry name" value="Galactose-binding domain-like"/>
    <property type="match status" value="2"/>
</dbReference>
<keyword evidence="8" id="KW-1015">Disulfide bond</keyword>
<evidence type="ECO:0000256" key="6">
    <source>
        <dbReference type="ARBA" id="ARBA00023180"/>
    </source>
</evidence>
<evidence type="ECO:0000313" key="12">
    <source>
        <dbReference type="EMBL" id="RFM31191.1"/>
    </source>
</evidence>
<dbReference type="InterPro" id="IPR041233">
    <property type="entry name" value="Melibiase_C"/>
</dbReference>
<dbReference type="Gene3D" id="3.20.20.80">
    <property type="entry name" value="Glycosidases"/>
    <property type="match status" value="1"/>
</dbReference>
<dbReference type="Pfam" id="PF06964">
    <property type="entry name" value="Alpha-L-AF_C"/>
    <property type="match status" value="1"/>
</dbReference>
<dbReference type="Gene3D" id="2.60.120.260">
    <property type="entry name" value="Galactose-binding domain-like"/>
    <property type="match status" value="2"/>
</dbReference>
<dbReference type="SUPFAM" id="SSF51011">
    <property type="entry name" value="Glycosyl hydrolase domain"/>
    <property type="match status" value="1"/>
</dbReference>
<feature type="compositionally biased region" description="Polar residues" evidence="9">
    <location>
        <begin position="1482"/>
        <end position="1497"/>
    </location>
</feature>
<evidence type="ECO:0000256" key="8">
    <source>
        <dbReference type="RuleBase" id="RU361168"/>
    </source>
</evidence>
<dbReference type="SUPFAM" id="SSF51445">
    <property type="entry name" value="(Trans)glycosidases"/>
    <property type="match status" value="2"/>
</dbReference>
<dbReference type="InterPro" id="IPR013783">
    <property type="entry name" value="Ig-like_fold"/>
</dbReference>
<dbReference type="EC" id="3.2.1.22" evidence="8"/>
<dbReference type="PANTHER" id="PTHR31776:SF0">
    <property type="entry name" value="ALPHA-L-ARABINOFURANOSIDASE 1"/>
    <property type="match status" value="1"/>
</dbReference>
<keyword evidence="6" id="KW-0325">Glycoprotein</keyword>
<dbReference type="InterPro" id="IPR017853">
    <property type="entry name" value="GH"/>
</dbReference>
<organism evidence="12 13">
    <name type="scientific">Chitinophaga silvisoli</name>
    <dbReference type="NCBI Taxonomy" id="2291814"/>
    <lineage>
        <taxon>Bacteria</taxon>
        <taxon>Pseudomonadati</taxon>
        <taxon>Bacteroidota</taxon>
        <taxon>Chitinophagia</taxon>
        <taxon>Chitinophagales</taxon>
        <taxon>Chitinophagaceae</taxon>
        <taxon>Chitinophaga</taxon>
    </lineage>
</organism>
<evidence type="ECO:0000256" key="5">
    <source>
        <dbReference type="ARBA" id="ARBA00022801"/>
    </source>
</evidence>
<comment type="catalytic activity">
    <reaction evidence="1">
        <text>Hydrolysis of terminal non-reducing alpha-L-arabinofuranoside residues in alpha-L-arabinosides.</text>
        <dbReference type="EC" id="3.2.1.55"/>
    </reaction>
</comment>
<dbReference type="InterPro" id="IPR013785">
    <property type="entry name" value="Aldolase_TIM"/>
</dbReference>
<dbReference type="EMBL" id="QTJV01000016">
    <property type="protein sequence ID" value="RFM31191.1"/>
    <property type="molecule type" value="Genomic_DNA"/>
</dbReference>
<proteinExistence type="inferred from homology"/>
<feature type="region of interest" description="Disordered" evidence="9">
    <location>
        <begin position="1482"/>
        <end position="1502"/>
    </location>
</feature>
<dbReference type="Gene3D" id="2.60.40.1180">
    <property type="entry name" value="Golgi alpha-mannosidase II"/>
    <property type="match status" value="1"/>
</dbReference>
<dbReference type="Pfam" id="PF22848">
    <property type="entry name" value="ASD1_dom"/>
    <property type="match status" value="1"/>
</dbReference>
<dbReference type="PRINTS" id="PR00740">
    <property type="entry name" value="GLHYDRLASE27"/>
</dbReference>
<evidence type="ECO:0000256" key="1">
    <source>
        <dbReference type="ARBA" id="ARBA00001462"/>
    </source>
</evidence>